<name>A0A3N2AP55_9MICO</name>
<sequence>MPGFRDFERAAAAVTYGYAREDKGIFDVWVPTHDGLPYGISCKMAALQPAKNESSFMELSNSAAKFHAALADRGIEWRLDPKAAGITLVDTVMSWHEAVAGEVDLAGSRYAILDHDKDWRVFSLKVFPLDLRTADPARHVRWEAVGKRLDGYIYERGGEHRLWQWFADSGGQLKYYPPLSWGEWSSQSFTLEEAQPVSLRSRAIEYFGHLWPRSLPEASNQPEVD</sequence>
<keyword evidence="2" id="KW-1185">Reference proteome</keyword>
<organism evidence="1 2">
    <name type="scientific">Agrococcus jenensis</name>
    <dbReference type="NCBI Taxonomy" id="46353"/>
    <lineage>
        <taxon>Bacteria</taxon>
        <taxon>Bacillati</taxon>
        <taxon>Actinomycetota</taxon>
        <taxon>Actinomycetes</taxon>
        <taxon>Micrococcales</taxon>
        <taxon>Microbacteriaceae</taxon>
        <taxon>Agrococcus</taxon>
    </lineage>
</organism>
<evidence type="ECO:0000313" key="1">
    <source>
        <dbReference type="EMBL" id="ROR64830.1"/>
    </source>
</evidence>
<dbReference type="EMBL" id="RKHJ01000001">
    <property type="protein sequence ID" value="ROR64830.1"/>
    <property type="molecule type" value="Genomic_DNA"/>
</dbReference>
<protein>
    <submittedName>
        <fullName evidence="1">Uncharacterized protein</fullName>
    </submittedName>
</protein>
<evidence type="ECO:0000313" key="2">
    <source>
        <dbReference type="Proteomes" id="UP000275456"/>
    </source>
</evidence>
<dbReference type="AlphaFoldDB" id="A0A3N2AP55"/>
<proteinExistence type="predicted"/>
<comment type="caution">
    <text evidence="1">The sequence shown here is derived from an EMBL/GenBank/DDBJ whole genome shotgun (WGS) entry which is preliminary data.</text>
</comment>
<reference evidence="1 2" key="1">
    <citation type="submission" date="2018-11" db="EMBL/GenBank/DDBJ databases">
        <title>Sequencing the genomes of 1000 actinobacteria strains.</title>
        <authorList>
            <person name="Klenk H.-P."/>
        </authorList>
    </citation>
    <scope>NUCLEOTIDE SEQUENCE [LARGE SCALE GENOMIC DNA]</scope>
    <source>
        <strain evidence="1 2">DSM 9580</strain>
    </source>
</reference>
<dbReference type="Proteomes" id="UP000275456">
    <property type="component" value="Unassembled WGS sequence"/>
</dbReference>
<accession>A0A3N2AP55</accession>
<gene>
    <name evidence="1" type="ORF">EDD26_0181</name>
</gene>